<keyword evidence="2" id="KW-0812">Transmembrane</keyword>
<keyword evidence="4" id="KW-1185">Reference proteome</keyword>
<keyword evidence="2" id="KW-0472">Membrane</keyword>
<evidence type="ECO:0008006" key="5">
    <source>
        <dbReference type="Google" id="ProtNLM"/>
    </source>
</evidence>
<evidence type="ECO:0000313" key="4">
    <source>
        <dbReference type="Proteomes" id="UP001597197"/>
    </source>
</evidence>
<protein>
    <recommendedName>
        <fullName evidence="5">DUF1049 domain-containing protein</fullName>
    </recommendedName>
</protein>
<evidence type="ECO:0000256" key="1">
    <source>
        <dbReference type="SAM" id="MobiDB-lite"/>
    </source>
</evidence>
<proteinExistence type="predicted"/>
<accession>A0ABW4QZT1</accession>
<reference evidence="4" key="1">
    <citation type="journal article" date="2019" name="Int. J. Syst. Evol. Microbiol.">
        <title>The Global Catalogue of Microorganisms (GCM) 10K type strain sequencing project: providing services to taxonomists for standard genome sequencing and annotation.</title>
        <authorList>
            <consortium name="The Broad Institute Genomics Platform"/>
            <consortium name="The Broad Institute Genome Sequencing Center for Infectious Disease"/>
            <person name="Wu L."/>
            <person name="Ma J."/>
        </authorList>
    </citation>
    <scope>NUCLEOTIDE SEQUENCE [LARGE SCALE GENOMIC DNA]</scope>
    <source>
        <strain evidence="4">CGMCC 1.15795</strain>
    </source>
</reference>
<dbReference type="EMBL" id="JBHUFD010000018">
    <property type="protein sequence ID" value="MFD1874875.1"/>
    <property type="molecule type" value="Genomic_DNA"/>
</dbReference>
<organism evidence="3 4">
    <name type="scientific">Hymenobacter bucti</name>
    <dbReference type="NCBI Taxonomy" id="1844114"/>
    <lineage>
        <taxon>Bacteria</taxon>
        <taxon>Pseudomonadati</taxon>
        <taxon>Bacteroidota</taxon>
        <taxon>Cytophagia</taxon>
        <taxon>Cytophagales</taxon>
        <taxon>Hymenobacteraceae</taxon>
        <taxon>Hymenobacter</taxon>
    </lineage>
</organism>
<name>A0ABW4QZT1_9BACT</name>
<feature type="transmembrane region" description="Helical" evidence="2">
    <location>
        <begin position="42"/>
        <end position="60"/>
    </location>
</feature>
<sequence>MKQLIGALILLLGLVLAGLLVLRIWGVTVLGQFTLLRSGATLLVLALALVALVVVWFGFFKDPRAGYDMRTGRRAQPKAGAEREEFSDLN</sequence>
<evidence type="ECO:0000313" key="3">
    <source>
        <dbReference type="EMBL" id="MFD1874875.1"/>
    </source>
</evidence>
<feature type="compositionally biased region" description="Basic and acidic residues" evidence="1">
    <location>
        <begin position="80"/>
        <end position="90"/>
    </location>
</feature>
<evidence type="ECO:0000256" key="2">
    <source>
        <dbReference type="SAM" id="Phobius"/>
    </source>
</evidence>
<keyword evidence="2" id="KW-1133">Transmembrane helix</keyword>
<dbReference type="RefSeq" id="WP_382317039.1">
    <property type="nucleotide sequence ID" value="NZ_JBHUFD010000018.1"/>
</dbReference>
<gene>
    <name evidence="3" type="ORF">ACFSDX_20745</name>
</gene>
<comment type="caution">
    <text evidence="3">The sequence shown here is derived from an EMBL/GenBank/DDBJ whole genome shotgun (WGS) entry which is preliminary data.</text>
</comment>
<dbReference type="Proteomes" id="UP001597197">
    <property type="component" value="Unassembled WGS sequence"/>
</dbReference>
<feature type="region of interest" description="Disordered" evidence="1">
    <location>
        <begin position="69"/>
        <end position="90"/>
    </location>
</feature>